<dbReference type="InterPro" id="IPR038765">
    <property type="entry name" value="Papain-like_cys_pep_sf"/>
</dbReference>
<comment type="caution">
    <text evidence="2">The sequence shown here is derived from an EMBL/GenBank/DDBJ whole genome shotgun (WGS) entry which is preliminary data.</text>
</comment>
<name>A0A644VM81_9ZZZZ</name>
<feature type="domain" description="Transglutaminase-like" evidence="1">
    <location>
        <begin position="93"/>
        <end position="156"/>
    </location>
</feature>
<dbReference type="GO" id="GO:0005737">
    <property type="term" value="C:cytoplasm"/>
    <property type="evidence" value="ECO:0007669"/>
    <property type="project" value="TreeGrafter"/>
</dbReference>
<evidence type="ECO:0000313" key="2">
    <source>
        <dbReference type="EMBL" id="MPL92448.1"/>
    </source>
</evidence>
<dbReference type="PANTHER" id="PTHR46333:SF2">
    <property type="entry name" value="CYTOKINESIS PROTEIN 3"/>
    <property type="match status" value="1"/>
</dbReference>
<dbReference type="EMBL" id="VSSQ01000358">
    <property type="protein sequence ID" value="MPL92448.1"/>
    <property type="molecule type" value="Genomic_DNA"/>
</dbReference>
<proteinExistence type="predicted"/>
<dbReference type="AlphaFoldDB" id="A0A644VM81"/>
<reference evidence="2" key="1">
    <citation type="submission" date="2019-08" db="EMBL/GenBank/DDBJ databases">
        <authorList>
            <person name="Kucharzyk K."/>
            <person name="Murdoch R.W."/>
            <person name="Higgins S."/>
            <person name="Loffler F."/>
        </authorList>
    </citation>
    <scope>NUCLEOTIDE SEQUENCE</scope>
</reference>
<sequence>MNFKNSLLIYLFFISVSGFGNNSFASVDKRSQTVPDSLTGYREIAAYLGQDLKTDIEKARALYIWLSHNIQYNLSQKNAEISYSSVDEIIDEALKTRLGVCQHYAELFYAMAQSVGLDTYVITGYTRNKAGEISDLGHAWNGISIDSKHYLIDVTWAAGYEQNGKYVHQFRDDYFLISPENMIQSHMPFDPVFQFLNNPLNNKEFISKDFSKLEKPGNFAFNDTIQQERKFTRLEQLEFSSRRIKTNGIQNKLIQKQLNNNLLQIATIKYNTAIDTLNYGVENYNLYVTHKNKQFRNPTLEDKYIEELIEKAERAAFTANEMLYGLLSPSQELNTLIADVRRKLTAIMPDLKKEKEFVEKYLNTWKPLRMMLFMK</sequence>
<dbReference type="Pfam" id="PF01841">
    <property type="entry name" value="Transglut_core"/>
    <property type="match status" value="1"/>
</dbReference>
<dbReference type="InterPro" id="IPR052557">
    <property type="entry name" value="CAP/Cytokinesis_protein"/>
</dbReference>
<organism evidence="2">
    <name type="scientific">bioreactor metagenome</name>
    <dbReference type="NCBI Taxonomy" id="1076179"/>
    <lineage>
        <taxon>unclassified sequences</taxon>
        <taxon>metagenomes</taxon>
        <taxon>ecological metagenomes</taxon>
    </lineage>
</organism>
<gene>
    <name evidence="2" type="ORF">SDC9_38549</name>
</gene>
<evidence type="ECO:0000259" key="1">
    <source>
        <dbReference type="SMART" id="SM00460"/>
    </source>
</evidence>
<protein>
    <recommendedName>
        <fullName evidence="1">Transglutaminase-like domain-containing protein</fullName>
    </recommendedName>
</protein>
<dbReference type="InterPro" id="IPR002931">
    <property type="entry name" value="Transglutaminase-like"/>
</dbReference>
<dbReference type="SUPFAM" id="SSF54001">
    <property type="entry name" value="Cysteine proteinases"/>
    <property type="match status" value="1"/>
</dbReference>
<accession>A0A644VM81</accession>
<dbReference type="Gene3D" id="3.10.620.30">
    <property type="match status" value="1"/>
</dbReference>
<dbReference type="SMART" id="SM00460">
    <property type="entry name" value="TGc"/>
    <property type="match status" value="1"/>
</dbReference>
<dbReference type="PANTHER" id="PTHR46333">
    <property type="entry name" value="CYTOKINESIS PROTEIN 3"/>
    <property type="match status" value="1"/>
</dbReference>